<dbReference type="CDD" id="cd00037">
    <property type="entry name" value="CLECT"/>
    <property type="match status" value="1"/>
</dbReference>
<keyword evidence="10" id="KW-0325">Glycoprotein</keyword>
<evidence type="ECO:0000256" key="10">
    <source>
        <dbReference type="ARBA" id="ARBA00023180"/>
    </source>
</evidence>
<keyword evidence="6" id="KW-0677">Repeat</keyword>
<dbReference type="SUPFAM" id="SSF56436">
    <property type="entry name" value="C-type lectin-like"/>
    <property type="match status" value="2"/>
</dbReference>
<reference evidence="14" key="1">
    <citation type="journal article" date="2020" name="Nat. Ecol. Evol.">
        <title>Deeply conserved synteny resolves early events in vertebrate evolution.</title>
        <authorList>
            <person name="Simakov O."/>
            <person name="Marletaz F."/>
            <person name="Yue J.X."/>
            <person name="O'Connell B."/>
            <person name="Jenkins J."/>
            <person name="Brandt A."/>
            <person name="Calef R."/>
            <person name="Tung C.H."/>
            <person name="Huang T.K."/>
            <person name="Schmutz J."/>
            <person name="Satoh N."/>
            <person name="Yu J.K."/>
            <person name="Putnam N.H."/>
            <person name="Green R.E."/>
            <person name="Rokhsar D.S."/>
        </authorList>
    </citation>
    <scope>NUCLEOTIDE SEQUENCE [LARGE SCALE GENOMIC DNA]</scope>
    <source>
        <strain evidence="14">S238N-H82</strain>
    </source>
</reference>
<dbReference type="InterPro" id="IPR035976">
    <property type="entry name" value="Sushi/SCR/CCP_sf"/>
</dbReference>
<dbReference type="CDD" id="cd00033">
    <property type="entry name" value="CCP"/>
    <property type="match status" value="1"/>
</dbReference>
<evidence type="ECO:0000259" key="13">
    <source>
        <dbReference type="PROSITE" id="PS50923"/>
    </source>
</evidence>
<comment type="subcellular location">
    <subcellularLocation>
        <location evidence="1">Secreted</location>
    </subcellularLocation>
</comment>
<dbReference type="AlphaFoldDB" id="A0A9J7L7R5"/>
<sequence length="323" mass="35890">MFDLVPVQCSPPTAPANGALSPSGVTYFEYQNQVTFTCDEGYELDGESTVTCQADREWSDPVPTCKEEDDTLTSGEWSGYNYTIHGSQKDHSTAAETCASFGAHLAVSKSEDVNNFIANLASSVLPNGFFWIGLHDYDNVGLWQWSDDTFLDYTSWNPGEPSGGQGCGQLFPRLATWDDDYCSNQKYYICQQALEDDTLTSGKWNGYNYTIHGTQKDHSTAAAACASFGAHLADSKSEDINNFLVNLASGVLPNQDFWIGLHDYEHEGQWQWSDDTDVNYTNWNPGEPNNGLGEQNCGKLYTSTSTWDDDFCDSEKYYICQQG</sequence>
<dbReference type="Proteomes" id="UP000001554">
    <property type="component" value="Chromosome 5"/>
</dbReference>
<evidence type="ECO:0000259" key="12">
    <source>
        <dbReference type="PROSITE" id="PS50041"/>
    </source>
</evidence>
<dbReference type="InterPro" id="IPR001304">
    <property type="entry name" value="C-type_lectin-like"/>
</dbReference>
<keyword evidence="9 11" id="KW-1015">Disulfide bond</keyword>
<evidence type="ECO:0000313" key="15">
    <source>
        <dbReference type="RefSeq" id="XP_035677115.1"/>
    </source>
</evidence>
<dbReference type="PROSITE" id="PS50923">
    <property type="entry name" value="SUSHI"/>
    <property type="match status" value="1"/>
</dbReference>
<dbReference type="SMART" id="SM00032">
    <property type="entry name" value="CCP"/>
    <property type="match status" value="1"/>
</dbReference>
<dbReference type="Pfam" id="PF00059">
    <property type="entry name" value="Lectin_C"/>
    <property type="match status" value="2"/>
</dbReference>
<name>A0A9J7L7R5_BRAFL</name>
<keyword evidence="14" id="KW-1185">Reference proteome</keyword>
<keyword evidence="4 11" id="KW-0768">Sushi</keyword>
<evidence type="ECO:0000256" key="1">
    <source>
        <dbReference type="ARBA" id="ARBA00004613"/>
    </source>
</evidence>
<dbReference type="FunFam" id="2.10.70.10:FF:000064">
    <property type="entry name" value="Fibulin 7"/>
    <property type="match status" value="1"/>
</dbReference>
<dbReference type="Gene3D" id="3.10.100.10">
    <property type="entry name" value="Mannose-Binding Protein A, subunit A"/>
    <property type="match status" value="2"/>
</dbReference>
<dbReference type="InterPro" id="IPR000436">
    <property type="entry name" value="Sushi_SCR_CCP_dom"/>
</dbReference>
<feature type="domain" description="C-type lectin" evidence="12">
    <location>
        <begin position="204"/>
        <end position="321"/>
    </location>
</feature>
<dbReference type="GO" id="GO:0007155">
    <property type="term" value="P:cell adhesion"/>
    <property type="evidence" value="ECO:0007669"/>
    <property type="project" value="UniProtKB-KW"/>
</dbReference>
<dbReference type="OMA" id="YRHWNDI"/>
<reference evidence="15" key="2">
    <citation type="submission" date="2025-08" db="UniProtKB">
        <authorList>
            <consortium name="RefSeq"/>
        </authorList>
    </citation>
    <scope>IDENTIFICATION</scope>
    <source>
        <strain evidence="15">S238N-H82</strain>
        <tissue evidence="15">Testes</tissue>
    </source>
</reference>
<evidence type="ECO:0000313" key="14">
    <source>
        <dbReference type="Proteomes" id="UP000001554"/>
    </source>
</evidence>
<keyword evidence="8" id="KW-0130">Cell adhesion</keyword>
<dbReference type="KEGG" id="bfo:118416146"/>
<organism evidence="14 15">
    <name type="scientific">Branchiostoma floridae</name>
    <name type="common">Florida lancelet</name>
    <name type="synonym">Amphioxus</name>
    <dbReference type="NCBI Taxonomy" id="7739"/>
    <lineage>
        <taxon>Eukaryota</taxon>
        <taxon>Metazoa</taxon>
        <taxon>Chordata</taxon>
        <taxon>Cephalochordata</taxon>
        <taxon>Leptocardii</taxon>
        <taxon>Amphioxiformes</taxon>
        <taxon>Branchiostomatidae</taxon>
        <taxon>Branchiostoma</taxon>
    </lineage>
</organism>
<evidence type="ECO:0000256" key="4">
    <source>
        <dbReference type="ARBA" id="ARBA00022659"/>
    </source>
</evidence>
<dbReference type="PANTHER" id="PTHR22801:SF63">
    <property type="entry name" value="C-TYPE LECTIN DOMAIN-CONTAINING PROTEIN"/>
    <property type="match status" value="1"/>
</dbReference>
<dbReference type="PANTHER" id="PTHR22801">
    <property type="entry name" value="LITHOSTATHINE"/>
    <property type="match status" value="1"/>
</dbReference>
<evidence type="ECO:0000256" key="2">
    <source>
        <dbReference type="ARBA" id="ARBA00022525"/>
    </source>
</evidence>
<accession>A0A9J7L7R5</accession>
<dbReference type="OrthoDB" id="418245at2759"/>
<keyword evidence="5" id="KW-0732">Signal</keyword>
<keyword evidence="3" id="KW-0245">EGF-like domain</keyword>
<evidence type="ECO:0000256" key="11">
    <source>
        <dbReference type="PROSITE-ProRule" id="PRU00302"/>
    </source>
</evidence>
<evidence type="ECO:0000256" key="7">
    <source>
        <dbReference type="ARBA" id="ARBA00022837"/>
    </source>
</evidence>
<evidence type="ECO:0000256" key="5">
    <source>
        <dbReference type="ARBA" id="ARBA00022729"/>
    </source>
</evidence>
<dbReference type="Gene3D" id="2.10.70.10">
    <property type="entry name" value="Complement Module, domain 1"/>
    <property type="match status" value="1"/>
</dbReference>
<keyword evidence="2" id="KW-0964">Secreted</keyword>
<protein>
    <submittedName>
        <fullName evidence="15">C-type mannose receptor 2-like</fullName>
    </submittedName>
</protein>
<feature type="disulfide bond" evidence="11">
    <location>
        <begin position="38"/>
        <end position="65"/>
    </location>
</feature>
<evidence type="ECO:0000256" key="6">
    <source>
        <dbReference type="ARBA" id="ARBA00022737"/>
    </source>
</evidence>
<dbReference type="GeneID" id="118416146"/>
<dbReference type="SMART" id="SM00034">
    <property type="entry name" value="CLECT"/>
    <property type="match status" value="2"/>
</dbReference>
<gene>
    <name evidence="15" type="primary">LOC118416146</name>
</gene>
<dbReference type="PROSITE" id="PS50041">
    <property type="entry name" value="C_TYPE_LECTIN_2"/>
    <property type="match status" value="2"/>
</dbReference>
<dbReference type="RefSeq" id="XP_035677115.1">
    <property type="nucleotide sequence ID" value="XM_035821222.1"/>
</dbReference>
<dbReference type="InterPro" id="IPR018378">
    <property type="entry name" value="C-type_lectin_CS"/>
</dbReference>
<dbReference type="InterPro" id="IPR016187">
    <property type="entry name" value="CTDL_fold"/>
</dbReference>
<dbReference type="InterPro" id="IPR050801">
    <property type="entry name" value="Ca-Dep_Lectins_ImmuneDev"/>
</dbReference>
<evidence type="ECO:0000256" key="9">
    <source>
        <dbReference type="ARBA" id="ARBA00023157"/>
    </source>
</evidence>
<dbReference type="GO" id="GO:0005576">
    <property type="term" value="C:extracellular region"/>
    <property type="evidence" value="ECO:0007669"/>
    <property type="project" value="UniProtKB-SubCell"/>
</dbReference>
<dbReference type="SUPFAM" id="SSF57535">
    <property type="entry name" value="Complement control module/SCR domain"/>
    <property type="match status" value="1"/>
</dbReference>
<keyword evidence="7" id="KW-0106">Calcium</keyword>
<dbReference type="Pfam" id="PF00084">
    <property type="entry name" value="Sushi"/>
    <property type="match status" value="1"/>
</dbReference>
<feature type="disulfide bond" evidence="11">
    <location>
        <begin position="9"/>
        <end position="52"/>
    </location>
</feature>
<dbReference type="PROSITE" id="PS00615">
    <property type="entry name" value="C_TYPE_LECTIN_1"/>
    <property type="match status" value="1"/>
</dbReference>
<feature type="domain" description="C-type lectin" evidence="12">
    <location>
        <begin position="77"/>
        <end position="191"/>
    </location>
</feature>
<proteinExistence type="predicted"/>
<feature type="domain" description="Sushi" evidence="13">
    <location>
        <begin position="7"/>
        <end position="67"/>
    </location>
</feature>
<evidence type="ECO:0000256" key="3">
    <source>
        <dbReference type="ARBA" id="ARBA00022536"/>
    </source>
</evidence>
<dbReference type="InterPro" id="IPR016186">
    <property type="entry name" value="C-type_lectin-like/link_sf"/>
</dbReference>
<evidence type="ECO:0000256" key="8">
    <source>
        <dbReference type="ARBA" id="ARBA00022889"/>
    </source>
</evidence>